<gene>
    <name evidence="2" type="ORF">DFO65_105154</name>
</gene>
<evidence type="ECO:0000313" key="2">
    <source>
        <dbReference type="EMBL" id="RBP71552.1"/>
    </source>
</evidence>
<dbReference type="SUPFAM" id="SSF51182">
    <property type="entry name" value="RmlC-like cupins"/>
    <property type="match status" value="1"/>
</dbReference>
<dbReference type="InterPro" id="IPR011051">
    <property type="entry name" value="RmlC_Cupin_sf"/>
</dbReference>
<organism evidence="2 3">
    <name type="scientific">Brevibacterium celere</name>
    <dbReference type="NCBI Taxonomy" id="225845"/>
    <lineage>
        <taxon>Bacteria</taxon>
        <taxon>Bacillati</taxon>
        <taxon>Actinomycetota</taxon>
        <taxon>Actinomycetes</taxon>
        <taxon>Micrococcales</taxon>
        <taxon>Brevibacteriaceae</taxon>
        <taxon>Brevibacterium</taxon>
    </lineage>
</organism>
<protein>
    <submittedName>
        <fullName evidence="2">Cupin domain</fullName>
    </submittedName>
</protein>
<dbReference type="InterPro" id="IPR014710">
    <property type="entry name" value="RmlC-like_jellyroll"/>
</dbReference>
<dbReference type="CDD" id="cd02208">
    <property type="entry name" value="cupin_RmlC-like"/>
    <property type="match status" value="1"/>
</dbReference>
<evidence type="ECO:0000259" key="1">
    <source>
        <dbReference type="Pfam" id="PF10006"/>
    </source>
</evidence>
<dbReference type="RefSeq" id="WP_113904056.1">
    <property type="nucleotide sequence ID" value="NZ_QNSB01000005.1"/>
</dbReference>
<dbReference type="EMBL" id="QNSB01000005">
    <property type="protein sequence ID" value="RBP71552.1"/>
    <property type="molecule type" value="Genomic_DNA"/>
</dbReference>
<dbReference type="AlphaFoldDB" id="A0A366II71"/>
<reference evidence="2 3" key="1">
    <citation type="submission" date="2018-06" db="EMBL/GenBank/DDBJ databases">
        <title>Freshwater and sediment microbial communities from various areas in North America, analyzing microbe dynamics in response to fracking.</title>
        <authorList>
            <person name="Lamendella R."/>
        </authorList>
    </citation>
    <scope>NUCLEOTIDE SEQUENCE [LARGE SCALE GENOMIC DNA]</scope>
    <source>
        <strain evidence="2 3">3b_TX</strain>
    </source>
</reference>
<evidence type="ECO:0000313" key="3">
    <source>
        <dbReference type="Proteomes" id="UP000253509"/>
    </source>
</evidence>
<dbReference type="Gene3D" id="2.60.120.10">
    <property type="entry name" value="Jelly Rolls"/>
    <property type="match status" value="1"/>
</dbReference>
<sequence length="205" mass="21886">MTSHHRSGEPVLDLRSVPAAARGQAVNRAVDQLGVGDSLLLLSDGDSRQLGSELEREYAEALTWEIAPDPDTVGIRVTKHASTALPRRVGSSVEDAAPATASAGSVWQLRPSRRSLDANVIALPPGDEIRDHVGPDLDVLIHVLSGTGVLTTETTRITLEPGGLVWLPRRSRRRFTAGPGGLRYFTVHQRKQGLGIAAAPPPHSL</sequence>
<dbReference type="Pfam" id="PF10006">
    <property type="entry name" value="DUF2249"/>
    <property type="match status" value="1"/>
</dbReference>
<keyword evidence="3" id="KW-1185">Reference proteome</keyword>
<feature type="domain" description="DUF2249" evidence="1">
    <location>
        <begin position="11"/>
        <end position="78"/>
    </location>
</feature>
<accession>A0A366II71</accession>
<proteinExistence type="predicted"/>
<comment type="caution">
    <text evidence="2">The sequence shown here is derived from an EMBL/GenBank/DDBJ whole genome shotgun (WGS) entry which is preliminary data.</text>
</comment>
<dbReference type="Proteomes" id="UP000253509">
    <property type="component" value="Unassembled WGS sequence"/>
</dbReference>
<name>A0A366II71_9MICO</name>
<dbReference type="InterPro" id="IPR018720">
    <property type="entry name" value="DUF2249"/>
</dbReference>